<sequence length="142" mass="16683">MLCGRINFDRSLPEAQMHSLNLFEKKAKENRLMDLVNNQNEDMRFNKAEMMTILRVAAWCLQSDYANRPSMSMVVNFLEDDVEFEGNLDNSSSNPALKTMSIEFYDCSQSSLYGEKHSELTRRRYLSYLMCHHFLCFARINE</sequence>
<dbReference type="InterPro" id="IPR051343">
    <property type="entry name" value="G-type_lectin_kinases/EP1-like"/>
</dbReference>
<dbReference type="EMBL" id="JAQIZT010000012">
    <property type="protein sequence ID" value="KAJ6978127.1"/>
    <property type="molecule type" value="Genomic_DNA"/>
</dbReference>
<organism evidence="2 3">
    <name type="scientific">Populus alba x Populus x berolinensis</name>
    <dbReference type="NCBI Taxonomy" id="444605"/>
    <lineage>
        <taxon>Eukaryota</taxon>
        <taxon>Viridiplantae</taxon>
        <taxon>Streptophyta</taxon>
        <taxon>Embryophyta</taxon>
        <taxon>Tracheophyta</taxon>
        <taxon>Spermatophyta</taxon>
        <taxon>Magnoliopsida</taxon>
        <taxon>eudicotyledons</taxon>
        <taxon>Gunneridae</taxon>
        <taxon>Pentapetalae</taxon>
        <taxon>rosids</taxon>
        <taxon>fabids</taxon>
        <taxon>Malpighiales</taxon>
        <taxon>Salicaceae</taxon>
        <taxon>Saliceae</taxon>
        <taxon>Populus</taxon>
    </lineage>
</organism>
<protein>
    <submittedName>
        <fullName evidence="2">Uncharacterized protein</fullName>
    </submittedName>
</protein>
<keyword evidence="1" id="KW-0732">Signal</keyword>
<evidence type="ECO:0000313" key="2">
    <source>
        <dbReference type="EMBL" id="KAJ6978127.1"/>
    </source>
</evidence>
<dbReference type="Proteomes" id="UP001164929">
    <property type="component" value="Chromosome 12"/>
</dbReference>
<accession>A0AAD6Q427</accession>
<dbReference type="SUPFAM" id="SSF56112">
    <property type="entry name" value="Protein kinase-like (PK-like)"/>
    <property type="match status" value="1"/>
</dbReference>
<evidence type="ECO:0000313" key="3">
    <source>
        <dbReference type="Proteomes" id="UP001164929"/>
    </source>
</evidence>
<gene>
    <name evidence="2" type="ORF">NC653_029890</name>
</gene>
<name>A0AAD6Q427_9ROSI</name>
<dbReference type="AlphaFoldDB" id="A0AAD6Q427"/>
<reference evidence="2" key="1">
    <citation type="journal article" date="2023" name="Mol. Ecol. Resour.">
        <title>Chromosome-level genome assembly of a triploid poplar Populus alba 'Berolinensis'.</title>
        <authorList>
            <person name="Chen S."/>
            <person name="Yu Y."/>
            <person name="Wang X."/>
            <person name="Wang S."/>
            <person name="Zhang T."/>
            <person name="Zhou Y."/>
            <person name="He R."/>
            <person name="Meng N."/>
            <person name="Wang Y."/>
            <person name="Liu W."/>
            <person name="Liu Z."/>
            <person name="Liu J."/>
            <person name="Guo Q."/>
            <person name="Huang H."/>
            <person name="Sederoff R.R."/>
            <person name="Wang G."/>
            <person name="Qu G."/>
            <person name="Chen S."/>
        </authorList>
    </citation>
    <scope>NUCLEOTIDE SEQUENCE</scope>
    <source>
        <strain evidence="2">SC-2020</strain>
    </source>
</reference>
<comment type="caution">
    <text evidence="2">The sequence shown here is derived from an EMBL/GenBank/DDBJ whole genome shotgun (WGS) entry which is preliminary data.</text>
</comment>
<keyword evidence="3" id="KW-1185">Reference proteome</keyword>
<dbReference type="PANTHER" id="PTHR47976">
    <property type="entry name" value="G-TYPE LECTIN S-RECEPTOR-LIKE SERINE/THREONINE-PROTEIN KINASE SD2-5"/>
    <property type="match status" value="1"/>
</dbReference>
<evidence type="ECO:0000256" key="1">
    <source>
        <dbReference type="ARBA" id="ARBA00022729"/>
    </source>
</evidence>
<dbReference type="PANTHER" id="PTHR47976:SF30">
    <property type="entry name" value="RECEPTOR-LIKE SERINE_THREONINE-PROTEIN KINASE"/>
    <property type="match status" value="1"/>
</dbReference>
<proteinExistence type="predicted"/>
<dbReference type="InterPro" id="IPR011009">
    <property type="entry name" value="Kinase-like_dom_sf"/>
</dbReference>
<dbReference type="Gene3D" id="1.10.510.10">
    <property type="entry name" value="Transferase(Phosphotransferase) domain 1"/>
    <property type="match status" value="1"/>
</dbReference>